<evidence type="ECO:0000313" key="7">
    <source>
        <dbReference type="EMBL" id="NDV34091.1"/>
    </source>
</evidence>
<evidence type="ECO:0000259" key="6">
    <source>
        <dbReference type="PROSITE" id="PS50127"/>
    </source>
</evidence>
<dbReference type="PROSITE" id="PS50127">
    <property type="entry name" value="UBC_2"/>
    <property type="match status" value="1"/>
</dbReference>
<keyword evidence="4" id="KW-0067">ATP-binding</keyword>
<dbReference type="PROSITE" id="PS00183">
    <property type="entry name" value="UBC_1"/>
    <property type="match status" value="1"/>
</dbReference>
<dbReference type="PANTHER" id="PTHR24067">
    <property type="entry name" value="UBIQUITIN-CONJUGATING ENZYME E2"/>
    <property type="match status" value="1"/>
</dbReference>
<reference evidence="7" key="1">
    <citation type="journal article" date="2020" name="J. Eukaryot. Microbiol.">
        <title>De novo Sequencing, Assembly and Annotation of the Transcriptome for the Free-Living Testate Amoeba Arcella intermedia.</title>
        <authorList>
            <person name="Ribeiro G.M."/>
            <person name="Porfirio-Sousa A.L."/>
            <person name="Maurer-Alcala X.X."/>
            <person name="Katz L.A."/>
            <person name="Lahr D.J.G."/>
        </authorList>
    </citation>
    <scope>NUCLEOTIDE SEQUENCE</scope>
</reference>
<evidence type="ECO:0000256" key="5">
    <source>
        <dbReference type="SAM" id="MobiDB-lite"/>
    </source>
</evidence>
<feature type="compositionally biased region" description="Acidic residues" evidence="5">
    <location>
        <begin position="195"/>
        <end position="207"/>
    </location>
</feature>
<feature type="domain" description="UBC core" evidence="6">
    <location>
        <begin position="1"/>
        <end position="157"/>
    </location>
</feature>
<dbReference type="AlphaFoldDB" id="A0A6B2LAY0"/>
<feature type="compositionally biased region" description="Basic and acidic residues" evidence="5">
    <location>
        <begin position="208"/>
        <end position="224"/>
    </location>
</feature>
<dbReference type="Pfam" id="PF00179">
    <property type="entry name" value="UQ_con"/>
    <property type="match status" value="1"/>
</dbReference>
<feature type="compositionally biased region" description="Basic residues" evidence="5">
    <location>
        <begin position="256"/>
        <end position="273"/>
    </location>
</feature>
<sequence>MMLQKSYRQLEKEPLEGFFFEPNASNFFEWKIYLEGPQQTPFEGGVFELLMNFPSDYPMSPPTLRFISQFWHPNVYKDGKVCISILHPPGDDPLSGERPEERWLPTQTVETIMLSVQSMLGDPNFSSAANVDASVECRDHFSKYSQRIKTIIQKAPRLPPHVQIAHPSKEKKPIVEEKIDDYDFDVDVDIYGDYGYDFEDDNEEGSDPDDKPKPSKSTTDSKKEAKPKKEKLSKLKSSEDQTEKPKSKLSESAEKSKKKSKDSHSHKHSSKHKNKEDSSKKEHKDKDKSKNHTSKKEDKDKEKTSKKE</sequence>
<dbReference type="SUPFAM" id="SSF54495">
    <property type="entry name" value="UBC-like"/>
    <property type="match status" value="1"/>
</dbReference>
<evidence type="ECO:0000256" key="2">
    <source>
        <dbReference type="ARBA" id="ARBA00022786"/>
    </source>
</evidence>
<dbReference type="InterPro" id="IPR050113">
    <property type="entry name" value="Ub_conjugating_enzyme"/>
</dbReference>
<dbReference type="GO" id="GO:0005524">
    <property type="term" value="F:ATP binding"/>
    <property type="evidence" value="ECO:0007669"/>
    <property type="project" value="UniProtKB-UniRule"/>
</dbReference>
<dbReference type="EMBL" id="GIBP01005122">
    <property type="protein sequence ID" value="NDV34091.1"/>
    <property type="molecule type" value="Transcribed_RNA"/>
</dbReference>
<feature type="active site" description="Glycyl thioester intermediate" evidence="3">
    <location>
        <position position="82"/>
    </location>
</feature>
<dbReference type="InterPro" id="IPR023313">
    <property type="entry name" value="UBQ-conjugating_AS"/>
</dbReference>
<evidence type="ECO:0000256" key="1">
    <source>
        <dbReference type="ARBA" id="ARBA00022679"/>
    </source>
</evidence>
<accession>A0A6B2LAY0</accession>
<dbReference type="InterPro" id="IPR000608">
    <property type="entry name" value="UBC"/>
</dbReference>
<keyword evidence="4" id="KW-0547">Nucleotide-binding</keyword>
<keyword evidence="1" id="KW-0808">Transferase</keyword>
<keyword evidence="2 4" id="KW-0833">Ubl conjugation pathway</keyword>
<dbReference type="GO" id="GO:0016740">
    <property type="term" value="F:transferase activity"/>
    <property type="evidence" value="ECO:0007669"/>
    <property type="project" value="UniProtKB-KW"/>
</dbReference>
<feature type="compositionally biased region" description="Basic and acidic residues" evidence="5">
    <location>
        <begin position="230"/>
        <end position="255"/>
    </location>
</feature>
<dbReference type="Gene3D" id="3.10.110.10">
    <property type="entry name" value="Ubiquitin Conjugating Enzyme"/>
    <property type="match status" value="1"/>
</dbReference>
<protein>
    <recommendedName>
        <fullName evidence="6">UBC core domain-containing protein</fullName>
    </recommendedName>
</protein>
<feature type="region of interest" description="Disordered" evidence="5">
    <location>
        <begin position="195"/>
        <end position="308"/>
    </location>
</feature>
<evidence type="ECO:0000256" key="3">
    <source>
        <dbReference type="PROSITE-ProRule" id="PRU10133"/>
    </source>
</evidence>
<evidence type="ECO:0000256" key="4">
    <source>
        <dbReference type="RuleBase" id="RU362109"/>
    </source>
</evidence>
<name>A0A6B2LAY0_9EUKA</name>
<dbReference type="SMART" id="SM00212">
    <property type="entry name" value="UBCc"/>
    <property type="match status" value="1"/>
</dbReference>
<dbReference type="FunFam" id="3.10.110.10:FF:000051">
    <property type="entry name" value="ubiquitin-conjugating enzyme E2 R2-like"/>
    <property type="match status" value="1"/>
</dbReference>
<proteinExistence type="inferred from homology"/>
<feature type="compositionally biased region" description="Basic and acidic residues" evidence="5">
    <location>
        <begin position="274"/>
        <end position="308"/>
    </location>
</feature>
<organism evidence="7">
    <name type="scientific">Arcella intermedia</name>
    <dbReference type="NCBI Taxonomy" id="1963864"/>
    <lineage>
        <taxon>Eukaryota</taxon>
        <taxon>Amoebozoa</taxon>
        <taxon>Tubulinea</taxon>
        <taxon>Elardia</taxon>
        <taxon>Arcellinida</taxon>
        <taxon>Sphaerothecina</taxon>
        <taxon>Arcellidae</taxon>
        <taxon>Arcella</taxon>
    </lineage>
</organism>
<comment type="similarity">
    <text evidence="4">Belongs to the ubiquitin-conjugating enzyme family.</text>
</comment>
<dbReference type="InterPro" id="IPR016135">
    <property type="entry name" value="UBQ-conjugating_enzyme/RWD"/>
</dbReference>